<name>A0A8T2V8K5_CERRI</name>
<evidence type="ECO:0000256" key="4">
    <source>
        <dbReference type="ARBA" id="ARBA00022741"/>
    </source>
</evidence>
<dbReference type="OMA" id="CERVIRC"/>
<evidence type="ECO:0000256" key="9">
    <source>
        <dbReference type="PROSITE-ProRule" id="PRU10141"/>
    </source>
</evidence>
<keyword evidence="14" id="KW-1185">Reference proteome</keyword>
<comment type="similarity">
    <text evidence="1">Belongs to the protein kinase superfamily. STE Ser/Thr protein kinase family. MAP kinase kinase kinase subfamily.</text>
</comment>
<comment type="catalytic activity">
    <reaction evidence="7">
        <text>L-threonyl-[protein] + ATP = O-phospho-L-threonyl-[protein] + ADP + H(+)</text>
        <dbReference type="Rhea" id="RHEA:46608"/>
        <dbReference type="Rhea" id="RHEA-COMP:11060"/>
        <dbReference type="Rhea" id="RHEA-COMP:11605"/>
        <dbReference type="ChEBI" id="CHEBI:15378"/>
        <dbReference type="ChEBI" id="CHEBI:30013"/>
        <dbReference type="ChEBI" id="CHEBI:30616"/>
        <dbReference type="ChEBI" id="CHEBI:61977"/>
        <dbReference type="ChEBI" id="CHEBI:456216"/>
        <dbReference type="EC" id="2.7.11.25"/>
    </reaction>
</comment>
<dbReference type="SMART" id="SM00220">
    <property type="entry name" value="S_TKc"/>
    <property type="match status" value="1"/>
</dbReference>
<sequence>MDSPIKNWLRRAPLGSGSFGNVSLAVNLEDGVYFAVKSTQRAGSATEMLALETELAILQSLHSPRILKCFGAEFSSGPGAPQYNLFLEYMEGGSIAELIKKTGGRMDETRARYYTRAIVEGLAYLHEKHIVHCDIKCQNILVGSCGVKIADFGAAKKKSANDSVHEIKGTPLWMAPEVLRGEQQGFESDIWSLGCTVVEMLQGVPPWGADFSRASTPATSHVAESLFKIAYSSENPTLPDNVSPECRDFLCKALDRDFKFRWTAAQLLEHPWIRGLENLNNCCALMSPRSTMDFPPSDSEEEDDQGSWWPSPHSSLSMVEEVALSSGSVTHAKAGSLLPLRAALRVCELGTCRRLDSGSSDTVYGFEDVQWITVRLASVEGIHGQKPSMRRPANAPLLLRRRAEEVNYASIEFLRKRMTRKSVQ</sequence>
<dbReference type="InterPro" id="IPR008271">
    <property type="entry name" value="Ser/Thr_kinase_AS"/>
</dbReference>
<dbReference type="InterPro" id="IPR000719">
    <property type="entry name" value="Prot_kinase_dom"/>
</dbReference>
<evidence type="ECO:0000256" key="8">
    <source>
        <dbReference type="ARBA" id="ARBA00048329"/>
    </source>
</evidence>
<proteinExistence type="inferred from homology"/>
<dbReference type="CDD" id="cd06606">
    <property type="entry name" value="STKc_MAPKKK"/>
    <property type="match status" value="1"/>
</dbReference>
<protein>
    <recommendedName>
        <fullName evidence="2">mitogen-activated protein kinase kinase kinase</fullName>
        <ecNumber evidence="2">2.7.11.25</ecNumber>
    </recommendedName>
</protein>
<dbReference type="PROSITE" id="PS00107">
    <property type="entry name" value="PROTEIN_KINASE_ATP"/>
    <property type="match status" value="1"/>
</dbReference>
<dbReference type="SUPFAM" id="SSF56112">
    <property type="entry name" value="Protein kinase-like (PK-like)"/>
    <property type="match status" value="1"/>
</dbReference>
<dbReference type="InterPro" id="IPR017441">
    <property type="entry name" value="Protein_kinase_ATP_BS"/>
</dbReference>
<dbReference type="InterPro" id="IPR050538">
    <property type="entry name" value="MAP_kinase_kinase_kinase"/>
</dbReference>
<evidence type="ECO:0000256" key="11">
    <source>
        <dbReference type="SAM" id="MobiDB-lite"/>
    </source>
</evidence>
<evidence type="ECO:0000256" key="1">
    <source>
        <dbReference type="ARBA" id="ARBA00006529"/>
    </source>
</evidence>
<evidence type="ECO:0000256" key="10">
    <source>
        <dbReference type="RuleBase" id="RU000304"/>
    </source>
</evidence>
<comment type="catalytic activity">
    <reaction evidence="8">
        <text>L-seryl-[protein] + ATP = O-phospho-L-seryl-[protein] + ADP + H(+)</text>
        <dbReference type="Rhea" id="RHEA:17989"/>
        <dbReference type="Rhea" id="RHEA-COMP:9863"/>
        <dbReference type="Rhea" id="RHEA-COMP:11604"/>
        <dbReference type="ChEBI" id="CHEBI:15378"/>
        <dbReference type="ChEBI" id="CHEBI:29999"/>
        <dbReference type="ChEBI" id="CHEBI:30616"/>
        <dbReference type="ChEBI" id="CHEBI:83421"/>
        <dbReference type="ChEBI" id="CHEBI:456216"/>
        <dbReference type="EC" id="2.7.11.25"/>
    </reaction>
</comment>
<dbReference type="InterPro" id="IPR011009">
    <property type="entry name" value="Kinase-like_dom_sf"/>
</dbReference>
<accession>A0A8T2V8K5</accession>
<keyword evidence="10" id="KW-0723">Serine/threonine-protein kinase</keyword>
<dbReference type="AlphaFoldDB" id="A0A8T2V8K5"/>
<dbReference type="OrthoDB" id="275301at2759"/>
<organism evidence="13 14">
    <name type="scientific">Ceratopteris richardii</name>
    <name type="common">Triangle waterfern</name>
    <dbReference type="NCBI Taxonomy" id="49495"/>
    <lineage>
        <taxon>Eukaryota</taxon>
        <taxon>Viridiplantae</taxon>
        <taxon>Streptophyta</taxon>
        <taxon>Embryophyta</taxon>
        <taxon>Tracheophyta</taxon>
        <taxon>Polypodiopsida</taxon>
        <taxon>Polypodiidae</taxon>
        <taxon>Polypodiales</taxon>
        <taxon>Pteridineae</taxon>
        <taxon>Pteridaceae</taxon>
        <taxon>Parkerioideae</taxon>
        <taxon>Ceratopteris</taxon>
    </lineage>
</organism>
<evidence type="ECO:0000256" key="2">
    <source>
        <dbReference type="ARBA" id="ARBA00012406"/>
    </source>
</evidence>
<dbReference type="GO" id="GO:0004709">
    <property type="term" value="F:MAP kinase kinase kinase activity"/>
    <property type="evidence" value="ECO:0007669"/>
    <property type="project" value="UniProtKB-EC"/>
</dbReference>
<comment type="caution">
    <text evidence="13">The sequence shown here is derived from an EMBL/GenBank/DDBJ whole genome shotgun (WGS) entry which is preliminary data.</text>
</comment>
<dbReference type="GO" id="GO:0005524">
    <property type="term" value="F:ATP binding"/>
    <property type="evidence" value="ECO:0007669"/>
    <property type="project" value="UniProtKB-UniRule"/>
</dbReference>
<dbReference type="EMBL" id="CM035408">
    <property type="protein sequence ID" value="KAH7442133.1"/>
    <property type="molecule type" value="Genomic_DNA"/>
</dbReference>
<dbReference type="Proteomes" id="UP000825935">
    <property type="component" value="Chromosome 3"/>
</dbReference>
<feature type="domain" description="Protein kinase" evidence="12">
    <location>
        <begin position="8"/>
        <end position="273"/>
    </location>
</feature>
<dbReference type="Gene3D" id="1.10.510.10">
    <property type="entry name" value="Transferase(Phosphotransferase) domain 1"/>
    <property type="match status" value="1"/>
</dbReference>
<evidence type="ECO:0000256" key="3">
    <source>
        <dbReference type="ARBA" id="ARBA00022679"/>
    </source>
</evidence>
<keyword evidence="3" id="KW-0808">Transferase</keyword>
<dbReference type="PANTHER" id="PTHR48016">
    <property type="entry name" value="MAP KINASE KINASE KINASE SSK2-RELATED-RELATED"/>
    <property type="match status" value="1"/>
</dbReference>
<dbReference type="PANTHER" id="PTHR48016:SF56">
    <property type="entry name" value="MAPKK KINASE"/>
    <property type="match status" value="1"/>
</dbReference>
<dbReference type="PROSITE" id="PS50011">
    <property type="entry name" value="PROTEIN_KINASE_DOM"/>
    <property type="match status" value="1"/>
</dbReference>
<feature type="binding site" evidence="9">
    <location>
        <position position="37"/>
    </location>
    <ligand>
        <name>ATP</name>
        <dbReference type="ChEBI" id="CHEBI:30616"/>
    </ligand>
</feature>
<keyword evidence="4 9" id="KW-0547">Nucleotide-binding</keyword>
<keyword evidence="5" id="KW-0418">Kinase</keyword>
<dbReference type="EC" id="2.7.11.25" evidence="2"/>
<gene>
    <name evidence="13" type="ORF">KP509_03G072600</name>
</gene>
<evidence type="ECO:0000259" key="12">
    <source>
        <dbReference type="PROSITE" id="PS50011"/>
    </source>
</evidence>
<dbReference type="Pfam" id="PF00069">
    <property type="entry name" value="Pkinase"/>
    <property type="match status" value="1"/>
</dbReference>
<evidence type="ECO:0000256" key="6">
    <source>
        <dbReference type="ARBA" id="ARBA00022840"/>
    </source>
</evidence>
<evidence type="ECO:0000256" key="5">
    <source>
        <dbReference type="ARBA" id="ARBA00022777"/>
    </source>
</evidence>
<evidence type="ECO:0000313" key="13">
    <source>
        <dbReference type="EMBL" id="KAH7442133.1"/>
    </source>
</evidence>
<evidence type="ECO:0000313" key="14">
    <source>
        <dbReference type="Proteomes" id="UP000825935"/>
    </source>
</evidence>
<evidence type="ECO:0000256" key="7">
    <source>
        <dbReference type="ARBA" id="ARBA00047559"/>
    </source>
</evidence>
<reference evidence="13" key="1">
    <citation type="submission" date="2021-08" db="EMBL/GenBank/DDBJ databases">
        <title>WGS assembly of Ceratopteris richardii.</title>
        <authorList>
            <person name="Marchant D.B."/>
            <person name="Chen G."/>
            <person name="Jenkins J."/>
            <person name="Shu S."/>
            <person name="Leebens-Mack J."/>
            <person name="Grimwood J."/>
            <person name="Schmutz J."/>
            <person name="Soltis P."/>
            <person name="Soltis D."/>
            <person name="Chen Z.-H."/>
        </authorList>
    </citation>
    <scope>NUCLEOTIDE SEQUENCE</scope>
    <source>
        <strain evidence="13">Whitten #5841</strain>
        <tissue evidence="13">Leaf</tissue>
    </source>
</reference>
<feature type="region of interest" description="Disordered" evidence="11">
    <location>
        <begin position="292"/>
        <end position="311"/>
    </location>
</feature>
<dbReference type="PROSITE" id="PS00108">
    <property type="entry name" value="PROTEIN_KINASE_ST"/>
    <property type="match status" value="1"/>
</dbReference>
<keyword evidence="6 9" id="KW-0067">ATP-binding</keyword>